<evidence type="ECO:0000256" key="2">
    <source>
        <dbReference type="ARBA" id="ARBA00008661"/>
    </source>
</evidence>
<evidence type="ECO:0000313" key="12">
    <source>
        <dbReference type="Proteomes" id="UP000318821"/>
    </source>
</evidence>
<dbReference type="GO" id="GO:0000139">
    <property type="term" value="C:Golgi membrane"/>
    <property type="evidence" value="ECO:0007669"/>
    <property type="project" value="UniProtKB-SubCell"/>
</dbReference>
<keyword evidence="8" id="KW-0333">Golgi apparatus</keyword>
<dbReference type="VEuPathDB" id="TriTrypDB:LdBPK_141500.1"/>
<feature type="region of interest" description="Disordered" evidence="10">
    <location>
        <begin position="628"/>
        <end position="668"/>
    </location>
</feature>
<gene>
    <name evidence="11" type="ORF">CGC20_38200</name>
</gene>
<proteinExistence type="inferred from homology"/>
<dbReference type="VEuPathDB" id="TriTrypDB:LdCL_140020800"/>
<accession>A0A504XXY3</accession>
<feature type="region of interest" description="Disordered" evidence="10">
    <location>
        <begin position="424"/>
        <end position="443"/>
    </location>
</feature>
<keyword evidence="9" id="KW-0472">Membrane</keyword>
<evidence type="ECO:0000313" key="11">
    <source>
        <dbReference type="EMBL" id="TPP53401.1"/>
    </source>
</evidence>
<comment type="similarity">
    <text evidence="2">Belongs to the glycosyltransferase 31 family.</text>
</comment>
<evidence type="ECO:0000256" key="7">
    <source>
        <dbReference type="ARBA" id="ARBA00022989"/>
    </source>
</evidence>
<evidence type="ECO:0000256" key="4">
    <source>
        <dbReference type="ARBA" id="ARBA00022679"/>
    </source>
</evidence>
<evidence type="ECO:0000256" key="6">
    <source>
        <dbReference type="ARBA" id="ARBA00022968"/>
    </source>
</evidence>
<dbReference type="PANTHER" id="PTHR11214:SF351">
    <property type="entry name" value="BETA-1,3-GALACTOSYLTRANSFERASE PVG3"/>
    <property type="match status" value="1"/>
</dbReference>
<evidence type="ECO:0000256" key="10">
    <source>
        <dbReference type="SAM" id="MobiDB-lite"/>
    </source>
</evidence>
<dbReference type="VEuPathDB" id="TriTrypDB:LdCL_170021700"/>
<feature type="region of interest" description="Disordered" evidence="10">
    <location>
        <begin position="704"/>
        <end position="723"/>
    </location>
</feature>
<dbReference type="Proteomes" id="UP000318821">
    <property type="component" value="Unassembled WGS sequence"/>
</dbReference>
<keyword evidence="5" id="KW-0812">Transmembrane</keyword>
<feature type="region of interest" description="Disordered" evidence="10">
    <location>
        <begin position="106"/>
        <end position="130"/>
    </location>
</feature>
<dbReference type="GO" id="GO:0016758">
    <property type="term" value="F:hexosyltransferase activity"/>
    <property type="evidence" value="ECO:0007669"/>
    <property type="project" value="InterPro"/>
</dbReference>
<dbReference type="VEuPathDB" id="TriTrypDB:LDHU3_14.1870"/>
<feature type="region of interest" description="Disordered" evidence="10">
    <location>
        <begin position="1058"/>
        <end position="1084"/>
    </location>
</feature>
<sequence>MTESGHMRRRNKAAILFERDSGPELRSSQRHGDGPTSTVWRRSARFLDECLKEVRVLHERRFTLHAGKALAVAPDFSTLASLQGRHSVRRLILVAASTAERMDAAQAAAQATTAPSASNDPQLQSVDTVRPGARSLARRAHFGPRREGLPPPGAICCSATWRGPLLKVHLAQIVRTNPCCPGCCMMQTVVIAVFSAIYGVAFNGRDMTPPKNRDVALALKRASDCLLTQTRLPSGLTLCSAISRYERAMDPIRRVPLSVLPSISSSCLQRSLDELQRWVRVGLPTAAATEIVVQAEVALCRGVIDASMADGLPSACPCTAKRRTASISAVSTSSVESRHGVRSDAGTSSPESAWGTRRDGVLAHEPPTVVTWRCSDPDPLNRAAAPVFGTSENRIFSAYEGRWQEAEALPASLPVLEGAATVAGAAREQSPTTPAASSAQGPSPFSLTVCGPTAVTAASLTVTAVSRVPKQVQEVAAVSEDEPTLSASGSLKPSRSYSRGRGSATQLYQCEAVGSSQGVHSPSAGGDAAVLATPHGQGRATAQPPLAMSPPALAFRANAEHMNTVGFPTPSPVARKAVAATAAKLSYAARSSASLSYNLSRLLRLCFLRRWCWRAWRVSDSGLLDSHFRRTSSSGRGGGMTDNCFDGDTDGDGSSHRPRSTKAEPRYSVGRLGDCDDDDYYKGRSVSALSRLLMTLWGRSCSAPTQEGGGGRAPTTTAAATRRRRRGMKLLGETTRRRNTVIVATENTTENAMFAAVVCLLESEELFIARMQYVGLPVALHPPTHTMAVLLQQPTVPPTLVSLRRVSVLPRNGGSGGAAEADPAEVEGMSKSVLRQLFDRYRTRSAALAMEGLRLSYAQRHPRLFFLSSRTLTASQVPSWTLHVVEDGCTECLQGQGYAEAVKGMAVELDQTSPRTAGDDNVSRAAPSQVQGAVFATSNAPLGRIGPMLLAMASVTDDVEVAAELRKWRWLAPVRASEAGKDSPRAPRGSSKCASSTPYLAVLGIPSTDQPARVALREAQRQTWFKYHEVARTETGFDGALLPLYIFGAVEWPALTRQPTGAPVAPSSRDDGERSVRGGGKAAGKPAHLDAAYVSIDSQRLSANPSLLLPHIHDLAAAVELRTATLAAAAGATITADQDAPLLEMPTVTQRRRRMTLRPSWRNERSTDSPCDAIVDQTVRMTVASATPPSLPLLQVAQRLSLPVAPLVTAPARLVCYASSALWQEALERRDSLWIDMLTDRRPATGKTVGGEGKWGLRVEVGMSQKLILWLMYAYCTFPEVPFIMKGDDDTYIKVPQYLSDIRYLWRGRKTRVPPPHDVDTEHGTVENAQLTKSTEECVYWGSMRRWNGEVYFSAGMLLLLHRRLVQAVVEVRTEFNNDVLYLAAADYSAAYAHSYYASMMDHEDVMLGKLLMERRFRADRLCPFRRHWYVWEDLQRFHDLHRGRVRNVTWASVALHRCRPADAYYLHYFFAQEYRYSGSRGAAERSAQGGQEGDAILCNERAERAARQAAQSWVADRLRPVLQAGGNVAEGAARKLDAAALTAAEEEAGWSSLPDVLWAVQRDRSVHTPPYLSDRDGVAIDDVEYVPFSDGGALVRHGAVGVEELVGTLATTCTPLALIDPMLIAMTSVTYNVYATAELRLWPCVSHSFASLWAVMCEVPRSTWLSYLEVMRSESNFNDPLLNLHVVAAARRNDG</sequence>
<dbReference type="PANTHER" id="PTHR11214">
    <property type="entry name" value="BETA-1,3-N-ACETYLGLUCOSAMINYLTRANSFERASE"/>
    <property type="match status" value="1"/>
</dbReference>
<dbReference type="VEuPathDB" id="TriTrypDB:LDHU3_27.2590"/>
<feature type="compositionally biased region" description="Polar residues" evidence="10">
    <location>
        <begin position="485"/>
        <end position="500"/>
    </location>
</feature>
<dbReference type="EMBL" id="RHLD01000042">
    <property type="protein sequence ID" value="TPP53401.1"/>
    <property type="molecule type" value="Genomic_DNA"/>
</dbReference>
<evidence type="ECO:0000256" key="9">
    <source>
        <dbReference type="ARBA" id="ARBA00023136"/>
    </source>
</evidence>
<evidence type="ECO:0000256" key="8">
    <source>
        <dbReference type="ARBA" id="ARBA00023034"/>
    </source>
</evidence>
<feature type="compositionally biased region" description="Polar residues" evidence="10">
    <location>
        <begin position="115"/>
        <end position="127"/>
    </location>
</feature>
<feature type="compositionally biased region" description="Polar residues" evidence="10">
    <location>
        <begin position="429"/>
        <end position="443"/>
    </location>
</feature>
<name>A0A504XXY3_LEIDO</name>
<feature type="region of interest" description="Disordered" evidence="10">
    <location>
        <begin position="331"/>
        <end position="356"/>
    </location>
</feature>
<keyword evidence="6" id="KW-0735">Signal-anchor</keyword>
<comment type="caution">
    <text evidence="11">The sequence shown here is derived from an EMBL/GenBank/DDBJ whole genome shotgun (WGS) entry which is preliminary data.</text>
</comment>
<reference evidence="12" key="1">
    <citation type="submission" date="2019-02" db="EMBL/GenBank/DDBJ databases">
        <title>FDA dAtabase for Regulatory Grade micrObial Sequences (FDA-ARGOS): Supporting development and validation of Infectious Disease Dx tests.</title>
        <authorList>
            <person name="Duncan R."/>
            <person name="Fisher C."/>
            <person name="Tallon L."/>
            <person name="Sadzewicz L."/>
            <person name="Sengamalay N."/>
            <person name="Ott S."/>
            <person name="Godinez A."/>
            <person name="Nagaraj S."/>
            <person name="Vavikolanu K."/>
            <person name="Vyas G."/>
            <person name="Nadendla S."/>
            <person name="Aluvathingal J."/>
            <person name="Sichtig H."/>
        </authorList>
    </citation>
    <scope>NUCLEOTIDE SEQUENCE [LARGE SCALE GENOMIC DNA]</scope>
    <source>
        <strain evidence="12">FDAARGOS_360</strain>
    </source>
</reference>
<evidence type="ECO:0000256" key="5">
    <source>
        <dbReference type="ARBA" id="ARBA00022692"/>
    </source>
</evidence>
<feature type="region of interest" description="Disordered" evidence="10">
    <location>
        <begin position="1"/>
        <end position="38"/>
    </location>
</feature>
<keyword evidence="7" id="KW-1133">Transmembrane helix</keyword>
<keyword evidence="4" id="KW-0808">Transferase</keyword>
<evidence type="ECO:0000256" key="3">
    <source>
        <dbReference type="ARBA" id="ARBA00022676"/>
    </source>
</evidence>
<dbReference type="InterPro" id="IPR002659">
    <property type="entry name" value="Glyco_trans_31"/>
</dbReference>
<evidence type="ECO:0000256" key="1">
    <source>
        <dbReference type="ARBA" id="ARBA00004323"/>
    </source>
</evidence>
<feature type="region of interest" description="Disordered" evidence="10">
    <location>
        <begin position="976"/>
        <end position="995"/>
    </location>
</feature>
<organism evidence="11 12">
    <name type="scientific">Leishmania donovani</name>
    <dbReference type="NCBI Taxonomy" id="5661"/>
    <lineage>
        <taxon>Eukaryota</taxon>
        <taxon>Discoba</taxon>
        <taxon>Euglenozoa</taxon>
        <taxon>Kinetoplastea</taxon>
        <taxon>Metakinetoplastina</taxon>
        <taxon>Trypanosomatida</taxon>
        <taxon>Trypanosomatidae</taxon>
        <taxon>Leishmaniinae</taxon>
        <taxon>Leishmania</taxon>
    </lineage>
</organism>
<comment type="subcellular location">
    <subcellularLocation>
        <location evidence="1">Golgi apparatus membrane</location>
        <topology evidence="1">Single-pass type II membrane protein</topology>
    </subcellularLocation>
</comment>
<protein>
    <recommendedName>
        <fullName evidence="13">Phosphoglycan beta 1,3 galactosyltransferase</fullName>
    </recommendedName>
</protein>
<feature type="region of interest" description="Disordered" evidence="10">
    <location>
        <begin position="478"/>
        <end position="500"/>
    </location>
</feature>
<keyword evidence="3" id="KW-0328">Glycosyltransferase</keyword>
<evidence type="ECO:0008006" key="13">
    <source>
        <dbReference type="Google" id="ProtNLM"/>
    </source>
</evidence>